<dbReference type="Proteomes" id="UP000799754">
    <property type="component" value="Unassembled WGS sequence"/>
</dbReference>
<evidence type="ECO:0000313" key="1">
    <source>
        <dbReference type="EMBL" id="KAF2628371.1"/>
    </source>
</evidence>
<dbReference type="EMBL" id="MU006713">
    <property type="protein sequence ID" value="KAF2628371.1"/>
    <property type="molecule type" value="Genomic_DNA"/>
</dbReference>
<keyword evidence="2" id="KW-1185">Reference proteome</keyword>
<name>A0ACB6S273_9PLEO</name>
<protein>
    <submittedName>
        <fullName evidence="1">Uncharacterized protein</fullName>
    </submittedName>
</protein>
<organism evidence="1 2">
    <name type="scientific">Macroventuria anomochaeta</name>
    <dbReference type="NCBI Taxonomy" id="301207"/>
    <lineage>
        <taxon>Eukaryota</taxon>
        <taxon>Fungi</taxon>
        <taxon>Dikarya</taxon>
        <taxon>Ascomycota</taxon>
        <taxon>Pezizomycotina</taxon>
        <taxon>Dothideomycetes</taxon>
        <taxon>Pleosporomycetidae</taxon>
        <taxon>Pleosporales</taxon>
        <taxon>Pleosporineae</taxon>
        <taxon>Didymellaceae</taxon>
        <taxon>Macroventuria</taxon>
    </lineage>
</organism>
<sequence length="76" mass="8759">MWGAMRRRLKRQVPTICQVARCSARCVMAERDLEVGDGWRRTDGVPAELSLRFSRRILLYVTILSFSAEISSSSRR</sequence>
<comment type="caution">
    <text evidence="1">The sequence shown here is derived from an EMBL/GenBank/DDBJ whole genome shotgun (WGS) entry which is preliminary data.</text>
</comment>
<accession>A0ACB6S273</accession>
<proteinExistence type="predicted"/>
<gene>
    <name evidence="1" type="ORF">BU25DRAFT_34132</name>
</gene>
<reference evidence="1" key="1">
    <citation type="journal article" date="2020" name="Stud. Mycol.">
        <title>101 Dothideomycetes genomes: a test case for predicting lifestyles and emergence of pathogens.</title>
        <authorList>
            <person name="Haridas S."/>
            <person name="Albert R."/>
            <person name="Binder M."/>
            <person name="Bloem J."/>
            <person name="Labutti K."/>
            <person name="Salamov A."/>
            <person name="Andreopoulos B."/>
            <person name="Baker S."/>
            <person name="Barry K."/>
            <person name="Bills G."/>
            <person name="Bluhm B."/>
            <person name="Cannon C."/>
            <person name="Castanera R."/>
            <person name="Culley D."/>
            <person name="Daum C."/>
            <person name="Ezra D."/>
            <person name="Gonzalez J."/>
            <person name="Henrissat B."/>
            <person name="Kuo A."/>
            <person name="Liang C."/>
            <person name="Lipzen A."/>
            <person name="Lutzoni F."/>
            <person name="Magnuson J."/>
            <person name="Mondo S."/>
            <person name="Nolan M."/>
            <person name="Ohm R."/>
            <person name="Pangilinan J."/>
            <person name="Park H.-J."/>
            <person name="Ramirez L."/>
            <person name="Alfaro M."/>
            <person name="Sun H."/>
            <person name="Tritt A."/>
            <person name="Yoshinaga Y."/>
            <person name="Zwiers L.-H."/>
            <person name="Turgeon B."/>
            <person name="Goodwin S."/>
            <person name="Spatafora J."/>
            <person name="Crous P."/>
            <person name="Grigoriev I."/>
        </authorList>
    </citation>
    <scope>NUCLEOTIDE SEQUENCE</scope>
    <source>
        <strain evidence="1">CBS 525.71</strain>
    </source>
</reference>
<evidence type="ECO:0000313" key="2">
    <source>
        <dbReference type="Proteomes" id="UP000799754"/>
    </source>
</evidence>